<reference evidence="3 4" key="1">
    <citation type="submission" date="2020-08" db="EMBL/GenBank/DDBJ databases">
        <title>Genome sequence of Leucobacter denitrificans KACC 14055T.</title>
        <authorList>
            <person name="Hyun D.-W."/>
            <person name="Bae J.-W."/>
        </authorList>
    </citation>
    <scope>NUCLEOTIDE SEQUENCE [LARGE SCALE GENOMIC DNA]</scope>
    <source>
        <strain evidence="3 4">KACC 14055</strain>
    </source>
</reference>
<feature type="compositionally biased region" description="Polar residues" evidence="1">
    <location>
        <begin position="579"/>
        <end position="610"/>
    </location>
</feature>
<feature type="compositionally biased region" description="Polar residues" evidence="1">
    <location>
        <begin position="624"/>
        <end position="633"/>
    </location>
</feature>
<feature type="compositionally biased region" description="Low complexity" evidence="1">
    <location>
        <begin position="452"/>
        <end position="512"/>
    </location>
</feature>
<proteinExistence type="predicted"/>
<protein>
    <submittedName>
        <fullName evidence="3">TNT domain-containing protein</fullName>
    </submittedName>
</protein>
<dbReference type="KEGG" id="ldn:H9L06_06290"/>
<dbReference type="Proteomes" id="UP000515934">
    <property type="component" value="Chromosome"/>
</dbReference>
<dbReference type="AlphaFoldDB" id="A0A7G9S260"/>
<feature type="compositionally biased region" description="Gly residues" evidence="1">
    <location>
        <begin position="513"/>
        <end position="531"/>
    </location>
</feature>
<gene>
    <name evidence="3" type="ORF">H9L06_06290</name>
</gene>
<evidence type="ECO:0000256" key="1">
    <source>
        <dbReference type="SAM" id="MobiDB-lite"/>
    </source>
</evidence>
<feature type="compositionally biased region" description="Low complexity" evidence="1">
    <location>
        <begin position="429"/>
        <end position="442"/>
    </location>
</feature>
<dbReference type="Pfam" id="PF14021">
    <property type="entry name" value="TNT"/>
    <property type="match status" value="1"/>
</dbReference>
<dbReference type="InterPro" id="IPR025331">
    <property type="entry name" value="TNT"/>
</dbReference>
<evidence type="ECO:0000259" key="2">
    <source>
        <dbReference type="Pfam" id="PF14021"/>
    </source>
</evidence>
<evidence type="ECO:0000313" key="3">
    <source>
        <dbReference type="EMBL" id="QNN61935.1"/>
    </source>
</evidence>
<organism evidence="3 4">
    <name type="scientific">Leucobacter denitrificans</name>
    <dbReference type="NCBI Taxonomy" id="683042"/>
    <lineage>
        <taxon>Bacteria</taxon>
        <taxon>Bacillati</taxon>
        <taxon>Actinomycetota</taxon>
        <taxon>Actinomycetes</taxon>
        <taxon>Micrococcales</taxon>
        <taxon>Microbacteriaceae</taxon>
        <taxon>Leucobacter</taxon>
    </lineage>
</organism>
<sequence>MFVRVNPAAIASDAEQVGSVATKILTATTTAGSSLLACQGMAGIDPMAEEFALGTKTEGGYDLSAASMIESGVTLAKAVATFEGQVLGLASAYRAMELVGLGGGSNPYATITPTQITASPPSVGSSLGDEQRGTPQGEIMEWVENFLKDTAGIVIPTADTGKITQAASAWDAYAGELTTAKAELEAALPLTLASEFPQRGDVAAVHTKLSSLIEDLAGDAASLSEGCAAFAKSVEEIRAELLAMLGQLAAEIALDIGLGAVLSLVSFGAGAVAAAGKAALTVARWVPKLLAVINRLKTLIQSAKRTMAVMRRASIEAIESAVSGTVANATASAAFGNFSWDDVGGAAVSSAIGGAIAGPFSHIGSSITSRGARVTTRATVDGVTGGVGGVAGEFAASQVTGQDFNLLMSTLVGAAGGAAGGGLTSIKNPSASSSVSANPNASLTNTSPTPVSSGAPSATTLAGGTSSTGSNAMNTGTPNGGPPNIGVPTPGGTACGGTPTPGIGDGPEAPVGEGPGNGSSSSGGTGSGPIAGGTDVPQSNIEIPASLPHDAAAGEASTRSEVSTATSTMEVDPTGSAGLETTSIPDTNVEVPTSFENDVPQSGTGESPTTLVDADVENGGDHNTGGSEPNHPTWQFDDPQVQDLKNTLEDAVRAKNLPDYDPTGGLGWEQFMDRYFRGFDTDGRAEWNWPEYPPHKNGFKNGESTPTDLKPGDTIERITFLDEDGFPKDGRFAAPKDTPFEKLSLPPDRLTDETITVRYQVLKDLPDFIRKGIIAQGFGQPGHGVQHYFPDGLEKLTQLGYLKEIT</sequence>
<dbReference type="GO" id="GO:0050135">
    <property type="term" value="F:NADP+ nucleosidase activity"/>
    <property type="evidence" value="ECO:0007669"/>
    <property type="project" value="InterPro"/>
</dbReference>
<name>A0A7G9S260_9MICO</name>
<feature type="region of interest" description="Disordered" evidence="1">
    <location>
        <begin position="429"/>
        <end position="638"/>
    </location>
</feature>
<feature type="compositionally biased region" description="Polar residues" evidence="1">
    <location>
        <begin position="557"/>
        <end position="569"/>
    </location>
</feature>
<keyword evidence="4" id="KW-1185">Reference proteome</keyword>
<feature type="domain" description="TNT" evidence="2">
    <location>
        <begin position="709"/>
        <end position="805"/>
    </location>
</feature>
<dbReference type="EMBL" id="CP060716">
    <property type="protein sequence ID" value="QNN61935.1"/>
    <property type="molecule type" value="Genomic_DNA"/>
</dbReference>
<accession>A0A7G9S260</accession>
<evidence type="ECO:0000313" key="4">
    <source>
        <dbReference type="Proteomes" id="UP000515934"/>
    </source>
</evidence>
<dbReference type="RefSeq" id="WP_187554406.1">
    <property type="nucleotide sequence ID" value="NZ_CP060716.1"/>
</dbReference>